<dbReference type="PANTHER" id="PTHR11062">
    <property type="entry name" value="EXOSTOSIN HEPARAN SULFATE GLYCOSYLTRANSFERASE -RELATED"/>
    <property type="match status" value="1"/>
</dbReference>
<comment type="similarity">
    <text evidence="1">Belongs to the glycosyltransferase 47 family.</text>
</comment>
<dbReference type="VEuPathDB" id="VectorBase:GBRI020423"/>
<evidence type="ECO:0000313" key="4">
    <source>
        <dbReference type="Proteomes" id="UP000091820"/>
    </source>
</evidence>
<evidence type="ECO:0000256" key="1">
    <source>
        <dbReference type="ARBA" id="ARBA00010271"/>
    </source>
</evidence>
<organism evidence="3 4">
    <name type="scientific">Glossina brevipalpis</name>
    <dbReference type="NCBI Taxonomy" id="37001"/>
    <lineage>
        <taxon>Eukaryota</taxon>
        <taxon>Metazoa</taxon>
        <taxon>Ecdysozoa</taxon>
        <taxon>Arthropoda</taxon>
        <taxon>Hexapoda</taxon>
        <taxon>Insecta</taxon>
        <taxon>Pterygota</taxon>
        <taxon>Neoptera</taxon>
        <taxon>Endopterygota</taxon>
        <taxon>Diptera</taxon>
        <taxon>Brachycera</taxon>
        <taxon>Muscomorpha</taxon>
        <taxon>Hippoboscoidea</taxon>
        <taxon>Glossinidae</taxon>
        <taxon>Glossina</taxon>
    </lineage>
</organism>
<evidence type="ECO:0000313" key="3">
    <source>
        <dbReference type="EnsemblMetazoa" id="GBRI020423-PA"/>
    </source>
</evidence>
<dbReference type="GO" id="GO:0005794">
    <property type="term" value="C:Golgi apparatus"/>
    <property type="evidence" value="ECO:0007669"/>
    <property type="project" value="TreeGrafter"/>
</dbReference>
<dbReference type="STRING" id="37001.A0A1A9WHY4"/>
<accession>A0A1A9WHY4</accession>
<name>A0A1A9WHY4_9MUSC</name>
<keyword evidence="4" id="KW-1185">Reference proteome</keyword>
<dbReference type="InterPro" id="IPR004263">
    <property type="entry name" value="Exostosin"/>
</dbReference>
<feature type="domain" description="Exostosin GT47" evidence="2">
    <location>
        <begin position="19"/>
        <end position="71"/>
    </location>
</feature>
<dbReference type="PANTHER" id="PTHR11062:SF129">
    <property type="entry name" value="EXOSTOSIN-1"/>
    <property type="match status" value="1"/>
</dbReference>
<dbReference type="GO" id="GO:0015020">
    <property type="term" value="F:glucuronosyltransferase activity"/>
    <property type="evidence" value="ECO:0007669"/>
    <property type="project" value="TreeGrafter"/>
</dbReference>
<dbReference type="GO" id="GO:0008375">
    <property type="term" value="F:acetylglucosaminyltransferase activity"/>
    <property type="evidence" value="ECO:0007669"/>
    <property type="project" value="TreeGrafter"/>
</dbReference>
<dbReference type="InterPro" id="IPR040911">
    <property type="entry name" value="Exostosin_GT47"/>
</dbReference>
<dbReference type="AlphaFoldDB" id="A0A1A9WHY4"/>
<reference evidence="3" key="2">
    <citation type="submission" date="2020-05" db="UniProtKB">
        <authorList>
            <consortium name="EnsemblMetazoa"/>
        </authorList>
    </citation>
    <scope>IDENTIFICATION</scope>
    <source>
        <strain evidence="3">IAEA</strain>
    </source>
</reference>
<dbReference type="GO" id="GO:0015012">
    <property type="term" value="P:heparan sulfate proteoglycan biosynthetic process"/>
    <property type="evidence" value="ECO:0007669"/>
    <property type="project" value="UniProtKB-ARBA"/>
</dbReference>
<dbReference type="Proteomes" id="UP000091820">
    <property type="component" value="Unassembled WGS sequence"/>
</dbReference>
<dbReference type="EnsemblMetazoa" id="GBRI020423-RA">
    <property type="protein sequence ID" value="GBRI020423-PA"/>
    <property type="gene ID" value="GBRI020423"/>
</dbReference>
<dbReference type="Pfam" id="PF03016">
    <property type="entry name" value="Exostosin_GT47"/>
    <property type="match status" value="1"/>
</dbReference>
<sequence>MADVIYEECEERTVLAIPQRLFLEALQSGCIPVLLSNGWVLPFDSKIDWKQAAVWADERLLLQVADVVRSLSDERIFSLRQQTQVLWERYFGSIEKIIFTTFECLQAQVAELVKQKSADLDQSNLNYNSIIINTITKDEKLNYKYRLTERSKPPCIENLFRLSTSTKRLL</sequence>
<reference evidence="4" key="1">
    <citation type="submission" date="2014-03" db="EMBL/GenBank/DDBJ databases">
        <authorList>
            <person name="Aksoy S."/>
            <person name="Warren W."/>
            <person name="Wilson R.K."/>
        </authorList>
    </citation>
    <scope>NUCLEOTIDE SEQUENCE [LARGE SCALE GENOMIC DNA]</scope>
    <source>
        <strain evidence="4">IAEA</strain>
    </source>
</reference>
<evidence type="ECO:0000259" key="2">
    <source>
        <dbReference type="Pfam" id="PF03016"/>
    </source>
</evidence>
<protein>
    <recommendedName>
        <fullName evidence="2">Exostosin GT47 domain-containing protein</fullName>
    </recommendedName>
</protein>
<proteinExistence type="inferred from homology"/>